<evidence type="ECO:0000313" key="1">
    <source>
        <dbReference type="EMBL" id="GAN32900.1"/>
    </source>
</evidence>
<comment type="caution">
    <text evidence="1">The sequence shown here is derived from an EMBL/GenBank/DDBJ whole genome shotgun (WGS) entry which is preliminary data.</text>
</comment>
<dbReference type="EMBL" id="BAFN01000001">
    <property type="protein sequence ID" value="GAN32900.1"/>
    <property type="molecule type" value="Genomic_DNA"/>
</dbReference>
<dbReference type="RefSeq" id="WP_052562980.1">
    <property type="nucleotide sequence ID" value="NZ_BAFN01000001.1"/>
</dbReference>
<proteinExistence type="predicted"/>
<dbReference type="Proteomes" id="UP000032309">
    <property type="component" value="Unassembled WGS sequence"/>
</dbReference>
<sequence>MKTCGTSENIPTLERERAQFRSLILQNPNYFGNLELSPYKPVKLLQGITTYEELMCVGLNPPSNRLEAALHVKQEFGYGGDICSPGSFEYVRFYVDIFDNGVWHDVGMDSVRVHNIPGEKPLCYAVRKDFTPFKRLCSTENIVRVRAILSWDTPPPANQPNWTPVYGNVMTVQVQIHPKYSFFVGDVPKGLENLQVKIPDPIGPIIAGLDPNIKVKAAPLATPTLSQRKALYADKGVPVHRFGFAEAQKLLAAKTTTSALVTANGDSPLASLGLNANEIADLFGKLQVVTDGDTSFEELKCIGLRSKRDLLEAVLTVKRPYGYSGGLCGKGSTEYVAFWIDFGDGSGFIYMGTATVQVHDLQTIPPEDVQYAVFLKKDFTQYLVPCEAGPKVVRLRAILSWETPPPPANPNYVPVWGNREECLIQLRHGKAEARTPVIETVGDISVDDIDPATGLATGDAEIGIFSVNLSPFGGGITITGRIAGTLPDSFGGGALPLKYRILVRKDDGIDTWHPLTNTVDVDVTKFVGAVQLEESPGDTIFNLNLTATDDADGLGEGWYEYLEDHTAPSTRFLLVDKLARWLTNASMEGEWEIRMEAKDPNVSPPTFYPGAQVIRVRVDNTAPSSVPAANIALQPYAPVTLTITGAEFNGNPVPAIDCGKFPVGTILTGTYEAHDPGTSDLVNQHFGSISLDVIPDGPAHGATVMLSGDGGITYTFATSRSFPTVPTTGESGHWRLDTAGMDPCGYVIHMVVCDRTNYGSHGIAFCVTADIGFCLEESPISQEV</sequence>
<evidence type="ECO:0000313" key="2">
    <source>
        <dbReference type="Proteomes" id="UP000032309"/>
    </source>
</evidence>
<protein>
    <submittedName>
        <fullName evidence="1">DNA uptake protein and related DNA-binding proteins</fullName>
    </submittedName>
</protein>
<organism evidence="1 2">
    <name type="scientific">Candidatus Brocadia sinica JPN1</name>
    <dbReference type="NCBI Taxonomy" id="1197129"/>
    <lineage>
        <taxon>Bacteria</taxon>
        <taxon>Pseudomonadati</taxon>
        <taxon>Planctomycetota</taxon>
        <taxon>Candidatus Brocadiia</taxon>
        <taxon>Candidatus Brocadiales</taxon>
        <taxon>Candidatus Brocadiaceae</taxon>
        <taxon>Candidatus Brocadia</taxon>
    </lineage>
</organism>
<name>A0ABQ0JVW9_9BACT</name>
<reference evidence="2" key="1">
    <citation type="journal article" date="2015" name="Genome Announc.">
        <title>Draft Genome Sequence of an Anaerobic Ammonium-Oxidizing Bacterium, "Candidatus Brocadia sinica".</title>
        <authorList>
            <person name="Oshiki M."/>
            <person name="Shinyako-Hata K."/>
            <person name="Satoh H."/>
            <person name="Okabe S."/>
        </authorList>
    </citation>
    <scope>NUCLEOTIDE SEQUENCE [LARGE SCALE GENOMIC DNA]</scope>
    <source>
        <strain evidence="2">JPN1</strain>
    </source>
</reference>
<accession>A0ABQ0JVW9</accession>
<dbReference type="GO" id="GO:0003677">
    <property type="term" value="F:DNA binding"/>
    <property type="evidence" value="ECO:0007669"/>
    <property type="project" value="UniProtKB-KW"/>
</dbReference>
<keyword evidence="2" id="KW-1185">Reference proteome</keyword>
<keyword evidence="1" id="KW-0238">DNA-binding</keyword>
<gene>
    <name evidence="1" type="ORF">BROSI_A1415</name>
</gene>